<evidence type="ECO:0000313" key="4">
    <source>
        <dbReference type="Proteomes" id="UP000728647"/>
    </source>
</evidence>
<dbReference type="SUPFAM" id="SSF50370">
    <property type="entry name" value="Ricin B-like lectins"/>
    <property type="match status" value="1"/>
</dbReference>
<evidence type="ECO:0000313" key="3">
    <source>
        <dbReference type="EMBL" id="NUB93624.1"/>
    </source>
</evidence>
<dbReference type="OrthoDB" id="184747at2157"/>
<feature type="domain" description="Ricin B lectin" evidence="2">
    <location>
        <begin position="607"/>
        <end position="742"/>
    </location>
</feature>
<accession>A0A8J8GSD3</accession>
<name>A0A8J8GSD3_9EURY</name>
<evidence type="ECO:0000259" key="2">
    <source>
        <dbReference type="SMART" id="SM00458"/>
    </source>
</evidence>
<dbReference type="Gene3D" id="2.160.20.10">
    <property type="entry name" value="Single-stranded right-handed beta-helix, Pectin lyase-like"/>
    <property type="match status" value="1"/>
</dbReference>
<dbReference type="InterPro" id="IPR012334">
    <property type="entry name" value="Pectin_lyas_fold"/>
</dbReference>
<reference evidence="3" key="1">
    <citation type="submission" date="2020-06" db="EMBL/GenBank/DDBJ databases">
        <title>Haloterrigena sp. nov., an extremely halophilic archaeon isolated from a saline sediment.</title>
        <authorList>
            <person name="Liu B.-B."/>
        </authorList>
    </citation>
    <scope>NUCLEOTIDE SEQUENCE</scope>
    <source>
        <strain evidence="3">SYSU A121-1</strain>
    </source>
</reference>
<evidence type="ECO:0000256" key="1">
    <source>
        <dbReference type="SAM" id="MobiDB-lite"/>
    </source>
</evidence>
<dbReference type="Proteomes" id="UP000728647">
    <property type="component" value="Unassembled WGS sequence"/>
</dbReference>
<dbReference type="InterPro" id="IPR035992">
    <property type="entry name" value="Ricin_B-like_lectins"/>
</dbReference>
<proteinExistence type="predicted"/>
<dbReference type="SUPFAM" id="SSF51126">
    <property type="entry name" value="Pectin lyase-like"/>
    <property type="match status" value="1"/>
</dbReference>
<protein>
    <submittedName>
        <fullName evidence="3">RICIN domain-containing protein</fullName>
    </submittedName>
</protein>
<dbReference type="PROSITE" id="PS50231">
    <property type="entry name" value="RICIN_B_LECTIN"/>
    <property type="match status" value="1"/>
</dbReference>
<dbReference type="CDD" id="cd00161">
    <property type="entry name" value="beta-trefoil_Ricin-like"/>
    <property type="match status" value="1"/>
</dbReference>
<feature type="compositionally biased region" description="Basic and acidic residues" evidence="1">
    <location>
        <begin position="1"/>
        <end position="20"/>
    </location>
</feature>
<feature type="region of interest" description="Disordered" evidence="1">
    <location>
        <begin position="56"/>
        <end position="75"/>
    </location>
</feature>
<dbReference type="SMART" id="SM00458">
    <property type="entry name" value="RICIN"/>
    <property type="match status" value="1"/>
</dbReference>
<feature type="region of interest" description="Disordered" evidence="1">
    <location>
        <begin position="1"/>
        <end position="29"/>
    </location>
</feature>
<dbReference type="Pfam" id="PF14200">
    <property type="entry name" value="RicinB_lectin_2"/>
    <property type="match status" value="1"/>
</dbReference>
<gene>
    <name evidence="3" type="ORF">HT576_21845</name>
</gene>
<dbReference type="EMBL" id="JABURA010000003">
    <property type="protein sequence ID" value="NUB93624.1"/>
    <property type="molecule type" value="Genomic_DNA"/>
</dbReference>
<dbReference type="InterPro" id="IPR000772">
    <property type="entry name" value="Ricin_B_lectin"/>
</dbReference>
<sequence>MENDSKQIESMERDHTDGDRIANTNASDATALSTGRRGALAMLGATGLAGLLSGTAGGRRGSGDEPTTGNQPWYEWDADVDAGDNGLYDLERLQTEHVHTAARDPEVVVWEDDEGVYHADADETTVYGGEDYLEAIQTAVDSLSEGRTEKERVLVAASGTIGPADELTQLEVPSYTILDVAGTIYVEDDGEQPMVIPVRAFDEEEIEIPRLSIVGNPRFGIWIQDTDSVKLGDIDIRFENTEGFANYWEVDAPGWPPTSFDPDASREEILADPGWVGKFCEGVRVDARARDESASDVFISSVYVEGGRHHAVETYDTERVVIDQVIGVGMGGSAVILNETENAAVNNVVGENPESETWYATFRCANGCENVSVGQVVSRDAPRGMHLTTESNEITVGEVNIIGARFHGVKVDNVENITIQGGLVKNVVRTGVLSTANGFSCSNLHVVDDLTEEEREEINLPAGDGAPDDPTQTHGIQFFGRNGRIVNNDVRDAGTEANVEVEALNTIVRDNLGGGFRSGTVTLESGADEAARVTGTSGRFDAAFDLRAGLEDAPAGPTAWSHRFEWTGDGWDLVFEWETDPGEDVALSYIVDQTQASESGVELDPLKPGTYRIDAGHTGLPLTGADGNLEMDAWDDSDDQRWIVEEDGDAYRIELAATGEVLEVEGGEIEDGANVGVGTDSGADHQRWDIKPIFTPSGEFRYSVHPVGADQGLDVSGAGEDPGTNVLLWEHSGVAHQQFTFEEL</sequence>
<dbReference type="InterPro" id="IPR011050">
    <property type="entry name" value="Pectin_lyase_fold/virulence"/>
</dbReference>
<comment type="caution">
    <text evidence="3">The sequence shown here is derived from an EMBL/GenBank/DDBJ whole genome shotgun (WGS) entry which is preliminary data.</text>
</comment>
<dbReference type="Gene3D" id="2.80.10.50">
    <property type="match status" value="2"/>
</dbReference>
<organism evidence="3 4">
    <name type="scientific">Haloterrigena gelatinilytica</name>
    <dbReference type="NCBI Taxonomy" id="2741724"/>
    <lineage>
        <taxon>Archaea</taxon>
        <taxon>Methanobacteriati</taxon>
        <taxon>Methanobacteriota</taxon>
        <taxon>Stenosarchaea group</taxon>
        <taxon>Halobacteria</taxon>
        <taxon>Halobacteriales</taxon>
        <taxon>Natrialbaceae</taxon>
        <taxon>Haloterrigena</taxon>
    </lineage>
</organism>
<dbReference type="AlphaFoldDB" id="A0A8J8GSD3"/>
<dbReference type="RefSeq" id="WP_174703284.1">
    <property type="nucleotide sequence ID" value="NZ_JABURA010000003.1"/>
</dbReference>